<evidence type="ECO:0000259" key="1">
    <source>
        <dbReference type="Pfam" id="PF04149"/>
    </source>
</evidence>
<evidence type="ECO:0000313" key="2">
    <source>
        <dbReference type="EMBL" id="GAA4099465.1"/>
    </source>
</evidence>
<feature type="domain" description="DUF397" evidence="1">
    <location>
        <begin position="7"/>
        <end position="59"/>
    </location>
</feature>
<comment type="caution">
    <text evidence="2">The sequence shown here is derived from an EMBL/GenBank/DDBJ whole genome shotgun (WGS) entry which is preliminary data.</text>
</comment>
<evidence type="ECO:0000313" key="3">
    <source>
        <dbReference type="Proteomes" id="UP001500683"/>
    </source>
</evidence>
<sequence>MTSADVRWRKSSHSDHEGGECVEVAKFAPAVAVRDSKNPDGPKLTFRADEWRAFTEAVKCSEYDVG</sequence>
<organism evidence="2 3">
    <name type="scientific">Actinomadura miaoliensis</name>
    <dbReference type="NCBI Taxonomy" id="430685"/>
    <lineage>
        <taxon>Bacteria</taxon>
        <taxon>Bacillati</taxon>
        <taxon>Actinomycetota</taxon>
        <taxon>Actinomycetes</taxon>
        <taxon>Streptosporangiales</taxon>
        <taxon>Thermomonosporaceae</taxon>
        <taxon>Actinomadura</taxon>
    </lineage>
</organism>
<dbReference type="EMBL" id="BAAAZG010000059">
    <property type="protein sequence ID" value="GAA4099465.1"/>
    <property type="molecule type" value="Genomic_DNA"/>
</dbReference>
<dbReference type="InterPro" id="IPR007278">
    <property type="entry name" value="DUF397"/>
</dbReference>
<accession>A0ABP7WYA9</accession>
<proteinExistence type="predicted"/>
<dbReference type="Proteomes" id="UP001500683">
    <property type="component" value="Unassembled WGS sequence"/>
</dbReference>
<reference evidence="3" key="1">
    <citation type="journal article" date="2019" name="Int. J. Syst. Evol. Microbiol.">
        <title>The Global Catalogue of Microorganisms (GCM) 10K type strain sequencing project: providing services to taxonomists for standard genome sequencing and annotation.</title>
        <authorList>
            <consortium name="The Broad Institute Genomics Platform"/>
            <consortium name="The Broad Institute Genome Sequencing Center for Infectious Disease"/>
            <person name="Wu L."/>
            <person name="Ma J."/>
        </authorList>
    </citation>
    <scope>NUCLEOTIDE SEQUENCE [LARGE SCALE GENOMIC DNA]</scope>
    <source>
        <strain evidence="3">JCM 16702</strain>
    </source>
</reference>
<gene>
    <name evidence="2" type="ORF">GCM10022214_75540</name>
</gene>
<dbReference type="RefSeq" id="WP_344957199.1">
    <property type="nucleotide sequence ID" value="NZ_BAAAZG010000059.1"/>
</dbReference>
<dbReference type="Pfam" id="PF04149">
    <property type="entry name" value="DUF397"/>
    <property type="match status" value="1"/>
</dbReference>
<name>A0ABP7WYA9_9ACTN</name>
<keyword evidence="3" id="KW-1185">Reference proteome</keyword>
<protein>
    <recommendedName>
        <fullName evidence="1">DUF397 domain-containing protein</fullName>
    </recommendedName>
</protein>